<evidence type="ECO:0000256" key="9">
    <source>
        <dbReference type="ARBA" id="ARBA00049563"/>
    </source>
</evidence>
<keyword evidence="6 10" id="KW-0547">Nucleotide-binding</keyword>
<evidence type="ECO:0000256" key="4">
    <source>
        <dbReference type="ARBA" id="ARBA00022679"/>
    </source>
</evidence>
<name>A0A0M4FQ05_9BACI</name>
<keyword evidence="5 10" id="KW-0819">tRNA processing</keyword>
<dbReference type="PANTHER" id="PTHR11088">
    <property type="entry name" value="TRNA DIMETHYLALLYLTRANSFERASE"/>
    <property type="match status" value="1"/>
</dbReference>
<dbReference type="RefSeq" id="WP_053602883.1">
    <property type="nucleotide sequence ID" value="NZ_CP012600.1"/>
</dbReference>
<evidence type="ECO:0000256" key="11">
    <source>
        <dbReference type="RuleBase" id="RU003783"/>
    </source>
</evidence>
<evidence type="ECO:0000256" key="8">
    <source>
        <dbReference type="ARBA" id="ARBA00022842"/>
    </source>
</evidence>
<proteinExistence type="inferred from homology"/>
<evidence type="ECO:0000313" key="15">
    <source>
        <dbReference type="Proteomes" id="UP000067625"/>
    </source>
</evidence>
<feature type="binding site" evidence="10">
    <location>
        <begin position="12"/>
        <end position="19"/>
    </location>
    <ligand>
        <name>ATP</name>
        <dbReference type="ChEBI" id="CHEBI:30616"/>
    </ligand>
</feature>
<comment type="cofactor">
    <cofactor evidence="1 10">
        <name>Mg(2+)</name>
        <dbReference type="ChEBI" id="CHEBI:18420"/>
    </cofactor>
</comment>
<accession>A0A0M4FQ05</accession>
<dbReference type="PANTHER" id="PTHR11088:SF60">
    <property type="entry name" value="TRNA DIMETHYLALLYLTRANSFERASE"/>
    <property type="match status" value="1"/>
</dbReference>
<evidence type="ECO:0000313" key="14">
    <source>
        <dbReference type="EMBL" id="ALC81134.1"/>
    </source>
</evidence>
<evidence type="ECO:0000256" key="6">
    <source>
        <dbReference type="ARBA" id="ARBA00022741"/>
    </source>
</evidence>
<evidence type="ECO:0000256" key="3">
    <source>
        <dbReference type="ARBA" id="ARBA00005842"/>
    </source>
</evidence>
<dbReference type="InterPro" id="IPR039657">
    <property type="entry name" value="Dimethylallyltransferase"/>
</dbReference>
<feature type="site" description="Interaction with substrate tRNA" evidence="10">
    <location>
        <position position="103"/>
    </location>
</feature>
<feature type="region of interest" description="Interaction with substrate tRNA" evidence="10">
    <location>
        <begin position="37"/>
        <end position="40"/>
    </location>
</feature>
<sequence>MAGKEKVAVLIGPTAVGKTNLSVQLADMLDAEIISGDSMQVYKQMNIGTAKITAEEMQGISHHLIDIKEPCESFSAAEFQELARKKISEISSRGKLPMIVGGTGLYIEAVLSDYSFTVESGDPLFRKKLEKTAQEKGNMYLYHLLAERDPESAKNIHPNNVRRVVRALEVLHTTGRTKTDQTANQKSGYLYDTALVGLTMEREQLYDRINRRVDQMMVDGLLEEVRGFYQDGLTNCQSIQAIGYKEFYTYLDGDISIEEAVAALKQNSRRYAKRQLTWFRNKMEVQWFDMSDPLDFEKKKHEIFSYIAGKLKF</sequence>
<comment type="subunit">
    <text evidence="10">Monomer.</text>
</comment>
<reference evidence="15" key="1">
    <citation type="submission" date="2015-08" db="EMBL/GenBank/DDBJ databases">
        <title>Genome sequencing project for genomic taxonomy and phylogenomics of Bacillus-like bacteria.</title>
        <authorList>
            <person name="Liu B."/>
            <person name="Wang J."/>
            <person name="Zhu Y."/>
            <person name="Liu G."/>
            <person name="Chen Q."/>
            <person name="Chen Z."/>
            <person name="Lan J."/>
            <person name="Che J."/>
            <person name="Ge C."/>
            <person name="Shi H."/>
            <person name="Pan Z."/>
            <person name="Liu X."/>
        </authorList>
    </citation>
    <scope>NUCLEOTIDE SEQUENCE [LARGE SCALE GENOMIC DNA]</scope>
    <source>
        <strain evidence="15">FJAT-4402</strain>
    </source>
</reference>
<dbReference type="EMBL" id="CP012600">
    <property type="protein sequence ID" value="ALC81134.1"/>
    <property type="molecule type" value="Genomic_DNA"/>
</dbReference>
<comment type="function">
    <text evidence="2 10 12">Catalyzes the transfer of a dimethylallyl group onto the adenine at position 37 in tRNAs that read codons beginning with uridine, leading to the formation of N6-(dimethylallyl)adenosine (i(6)A).</text>
</comment>
<evidence type="ECO:0000256" key="5">
    <source>
        <dbReference type="ARBA" id="ARBA00022694"/>
    </source>
</evidence>
<dbReference type="HAMAP" id="MF_00185">
    <property type="entry name" value="IPP_trans"/>
    <property type="match status" value="1"/>
</dbReference>
<feature type="site" description="Interaction with substrate tRNA" evidence="10">
    <location>
        <position position="126"/>
    </location>
</feature>
<dbReference type="GO" id="GO:0052381">
    <property type="term" value="F:tRNA dimethylallyltransferase activity"/>
    <property type="evidence" value="ECO:0007669"/>
    <property type="project" value="UniProtKB-UniRule"/>
</dbReference>
<dbReference type="FunFam" id="1.10.20.140:FF:000001">
    <property type="entry name" value="tRNA dimethylallyltransferase"/>
    <property type="match status" value="1"/>
</dbReference>
<comment type="similarity">
    <text evidence="3 10 13">Belongs to the IPP transferase family.</text>
</comment>
<evidence type="ECO:0000256" key="7">
    <source>
        <dbReference type="ARBA" id="ARBA00022840"/>
    </source>
</evidence>
<evidence type="ECO:0000256" key="2">
    <source>
        <dbReference type="ARBA" id="ARBA00003213"/>
    </source>
</evidence>
<dbReference type="STRING" id="1441095.AM592_05630"/>
<dbReference type="Gene3D" id="3.40.50.300">
    <property type="entry name" value="P-loop containing nucleotide triphosphate hydrolases"/>
    <property type="match status" value="1"/>
</dbReference>
<dbReference type="EC" id="2.5.1.75" evidence="10"/>
<comment type="caution">
    <text evidence="10">Lacks conserved residue(s) required for the propagation of feature annotation.</text>
</comment>
<protein>
    <recommendedName>
        <fullName evidence="10">tRNA dimethylallyltransferase</fullName>
        <ecNumber evidence="10">2.5.1.75</ecNumber>
    </recommendedName>
    <alternativeName>
        <fullName evidence="10">Dimethylallyl diphosphate:tRNA dimethylallyltransferase</fullName>
        <shortName evidence="10">DMAPP:tRNA dimethylallyltransferase</shortName>
        <shortName evidence="10">DMATase</shortName>
    </alternativeName>
    <alternativeName>
        <fullName evidence="10">Isopentenyl-diphosphate:tRNA isopentenyltransferase</fullName>
        <shortName evidence="10">IPP transferase</shortName>
        <shortName evidence="10">IPPT</shortName>
        <shortName evidence="10">IPTase</shortName>
    </alternativeName>
</protein>
<gene>
    <name evidence="10" type="primary">miaA</name>
    <name evidence="14" type="ORF">AM592_05630</name>
</gene>
<evidence type="ECO:0000256" key="10">
    <source>
        <dbReference type="HAMAP-Rule" id="MF_00185"/>
    </source>
</evidence>
<keyword evidence="8 10" id="KW-0460">Magnesium</keyword>
<dbReference type="GO" id="GO:0005524">
    <property type="term" value="F:ATP binding"/>
    <property type="evidence" value="ECO:0007669"/>
    <property type="project" value="UniProtKB-UniRule"/>
</dbReference>
<keyword evidence="4 10" id="KW-0808">Transferase</keyword>
<feature type="binding site" evidence="10">
    <location>
        <begin position="14"/>
        <end position="19"/>
    </location>
    <ligand>
        <name>substrate</name>
    </ligand>
</feature>
<dbReference type="PATRIC" id="fig|1441095.3.peg.1224"/>
<dbReference type="GO" id="GO:0006400">
    <property type="term" value="P:tRNA modification"/>
    <property type="evidence" value="ECO:0007669"/>
    <property type="project" value="TreeGrafter"/>
</dbReference>
<dbReference type="InterPro" id="IPR027417">
    <property type="entry name" value="P-loop_NTPase"/>
</dbReference>
<reference evidence="14 15" key="2">
    <citation type="journal article" date="2016" name="Int. J. Syst. Evol. Microbiol.">
        <title>Bacillus gobiensis sp. nov., isolated from a soil sample.</title>
        <authorList>
            <person name="Liu B."/>
            <person name="Liu G.H."/>
            <person name="Cetin S."/>
            <person name="Schumann P."/>
            <person name="Pan Z.Z."/>
            <person name="Chen Q.Q."/>
        </authorList>
    </citation>
    <scope>NUCLEOTIDE SEQUENCE [LARGE SCALE GENOMIC DNA]</scope>
    <source>
        <strain evidence="14 15">FJAT-4402</strain>
    </source>
</reference>
<keyword evidence="7 10" id="KW-0067">ATP-binding</keyword>
<evidence type="ECO:0000256" key="13">
    <source>
        <dbReference type="RuleBase" id="RU003785"/>
    </source>
</evidence>
<evidence type="ECO:0000256" key="12">
    <source>
        <dbReference type="RuleBase" id="RU003784"/>
    </source>
</evidence>
<dbReference type="OrthoDB" id="9776390at2"/>
<dbReference type="InterPro" id="IPR018022">
    <property type="entry name" value="IPT"/>
</dbReference>
<dbReference type="NCBIfam" id="TIGR00174">
    <property type="entry name" value="miaA"/>
    <property type="match status" value="1"/>
</dbReference>
<dbReference type="Pfam" id="PF01715">
    <property type="entry name" value="IPPT"/>
    <property type="match status" value="1"/>
</dbReference>
<keyword evidence="15" id="KW-1185">Reference proteome</keyword>
<dbReference type="Gene3D" id="1.10.20.140">
    <property type="match status" value="1"/>
</dbReference>
<dbReference type="AlphaFoldDB" id="A0A0M4FQ05"/>
<comment type="catalytic activity">
    <reaction evidence="9 10 11">
        <text>adenosine(37) in tRNA + dimethylallyl diphosphate = N(6)-dimethylallyladenosine(37) in tRNA + diphosphate</text>
        <dbReference type="Rhea" id="RHEA:26482"/>
        <dbReference type="Rhea" id="RHEA-COMP:10162"/>
        <dbReference type="Rhea" id="RHEA-COMP:10375"/>
        <dbReference type="ChEBI" id="CHEBI:33019"/>
        <dbReference type="ChEBI" id="CHEBI:57623"/>
        <dbReference type="ChEBI" id="CHEBI:74411"/>
        <dbReference type="ChEBI" id="CHEBI:74415"/>
        <dbReference type="EC" id="2.5.1.75"/>
    </reaction>
</comment>
<dbReference type="Proteomes" id="UP000067625">
    <property type="component" value="Chromosome"/>
</dbReference>
<evidence type="ECO:0000256" key="1">
    <source>
        <dbReference type="ARBA" id="ARBA00001946"/>
    </source>
</evidence>
<organism evidence="14 15">
    <name type="scientific">Bacillus gobiensis</name>
    <dbReference type="NCBI Taxonomy" id="1441095"/>
    <lineage>
        <taxon>Bacteria</taxon>
        <taxon>Bacillati</taxon>
        <taxon>Bacillota</taxon>
        <taxon>Bacilli</taxon>
        <taxon>Bacillales</taxon>
        <taxon>Bacillaceae</taxon>
        <taxon>Bacillus</taxon>
    </lineage>
</organism>
<dbReference type="SUPFAM" id="SSF52540">
    <property type="entry name" value="P-loop containing nucleoside triphosphate hydrolases"/>
    <property type="match status" value="2"/>
</dbReference>